<evidence type="ECO:0000256" key="1">
    <source>
        <dbReference type="ARBA" id="ARBA00022737"/>
    </source>
</evidence>
<sequence length="175" mass="19622">MKDAWRDCEGWRNSKLPMTSSSDDACKWFDASLTQITTMYADDEAGGVGNSFKNMMEADPDFVMGQVFVNSMKFGGSKTETEEVIKTVDSILALAAKQKVTERESKHVTALKLVTEGKLTEAIEVYRNILKDSPTDLLACLLAFFKYYELGMFNEMLDMMASVIDAYTPETPGYR</sequence>
<dbReference type="InterPro" id="IPR033891">
    <property type="entry name" value="TTC38"/>
</dbReference>
<name>K1QSY6_MAGGI</name>
<evidence type="ECO:0000313" key="3">
    <source>
        <dbReference type="EMBL" id="EKC32035.1"/>
    </source>
</evidence>
<protein>
    <submittedName>
        <fullName evidence="3">Tetratricopeptide repeat protein 38</fullName>
    </submittedName>
</protein>
<dbReference type="PANTHER" id="PTHR16263">
    <property type="entry name" value="TETRATRICOPEPTIDE REPEAT PROTEIN 38"/>
    <property type="match status" value="1"/>
</dbReference>
<proteinExistence type="predicted"/>
<keyword evidence="2" id="KW-0802">TPR repeat</keyword>
<keyword evidence="1" id="KW-0677">Repeat</keyword>
<reference evidence="3" key="1">
    <citation type="journal article" date="2012" name="Nature">
        <title>The oyster genome reveals stress adaptation and complexity of shell formation.</title>
        <authorList>
            <person name="Zhang G."/>
            <person name="Fang X."/>
            <person name="Guo X."/>
            <person name="Li L."/>
            <person name="Luo R."/>
            <person name="Xu F."/>
            <person name="Yang P."/>
            <person name="Zhang L."/>
            <person name="Wang X."/>
            <person name="Qi H."/>
            <person name="Xiong Z."/>
            <person name="Que H."/>
            <person name="Xie Y."/>
            <person name="Holland P.W."/>
            <person name="Paps J."/>
            <person name="Zhu Y."/>
            <person name="Wu F."/>
            <person name="Chen Y."/>
            <person name="Wang J."/>
            <person name="Peng C."/>
            <person name="Meng J."/>
            <person name="Yang L."/>
            <person name="Liu J."/>
            <person name="Wen B."/>
            <person name="Zhang N."/>
            <person name="Huang Z."/>
            <person name="Zhu Q."/>
            <person name="Feng Y."/>
            <person name="Mount A."/>
            <person name="Hedgecock D."/>
            <person name="Xu Z."/>
            <person name="Liu Y."/>
            <person name="Domazet-Loso T."/>
            <person name="Du Y."/>
            <person name="Sun X."/>
            <person name="Zhang S."/>
            <person name="Liu B."/>
            <person name="Cheng P."/>
            <person name="Jiang X."/>
            <person name="Li J."/>
            <person name="Fan D."/>
            <person name="Wang W."/>
            <person name="Fu W."/>
            <person name="Wang T."/>
            <person name="Wang B."/>
            <person name="Zhang J."/>
            <person name="Peng Z."/>
            <person name="Li Y."/>
            <person name="Li N."/>
            <person name="Wang J."/>
            <person name="Chen M."/>
            <person name="He Y."/>
            <person name="Tan F."/>
            <person name="Song X."/>
            <person name="Zheng Q."/>
            <person name="Huang R."/>
            <person name="Yang H."/>
            <person name="Du X."/>
            <person name="Chen L."/>
            <person name="Yang M."/>
            <person name="Gaffney P.M."/>
            <person name="Wang S."/>
            <person name="Luo L."/>
            <person name="She Z."/>
            <person name="Ming Y."/>
            <person name="Huang W."/>
            <person name="Zhang S."/>
            <person name="Huang B."/>
            <person name="Zhang Y."/>
            <person name="Qu T."/>
            <person name="Ni P."/>
            <person name="Miao G."/>
            <person name="Wang J."/>
            <person name="Wang Q."/>
            <person name="Steinberg C.E."/>
            <person name="Wang H."/>
            <person name="Li N."/>
            <person name="Qian L."/>
            <person name="Zhang G."/>
            <person name="Li Y."/>
            <person name="Yang H."/>
            <person name="Liu X."/>
            <person name="Wang J."/>
            <person name="Yin Y."/>
            <person name="Wang J."/>
        </authorList>
    </citation>
    <scope>NUCLEOTIDE SEQUENCE [LARGE SCALE GENOMIC DNA]</scope>
    <source>
        <strain evidence="3">05x7-T-G4-1.051#20</strain>
    </source>
</reference>
<gene>
    <name evidence="3" type="ORF">CGI_10009070</name>
</gene>
<evidence type="ECO:0000256" key="2">
    <source>
        <dbReference type="ARBA" id="ARBA00022803"/>
    </source>
</evidence>
<organism evidence="3">
    <name type="scientific">Magallana gigas</name>
    <name type="common">Pacific oyster</name>
    <name type="synonym">Crassostrea gigas</name>
    <dbReference type="NCBI Taxonomy" id="29159"/>
    <lineage>
        <taxon>Eukaryota</taxon>
        <taxon>Metazoa</taxon>
        <taxon>Spiralia</taxon>
        <taxon>Lophotrochozoa</taxon>
        <taxon>Mollusca</taxon>
        <taxon>Bivalvia</taxon>
        <taxon>Autobranchia</taxon>
        <taxon>Pteriomorphia</taxon>
        <taxon>Ostreida</taxon>
        <taxon>Ostreoidea</taxon>
        <taxon>Ostreidae</taxon>
        <taxon>Magallana</taxon>
    </lineage>
</organism>
<dbReference type="EMBL" id="JH816353">
    <property type="protein sequence ID" value="EKC32035.1"/>
    <property type="molecule type" value="Genomic_DNA"/>
</dbReference>
<dbReference type="PANTHER" id="PTHR16263:SF4">
    <property type="entry name" value="TETRATRICOPEPTIDE REPEAT PROTEIN 38"/>
    <property type="match status" value="1"/>
</dbReference>
<dbReference type="HOGENOM" id="CLU_092655_0_0_1"/>
<accession>K1QSY6</accession>
<dbReference type="InParanoid" id="K1QSY6"/>
<dbReference type="AlphaFoldDB" id="K1QSY6"/>